<evidence type="ECO:0000256" key="4">
    <source>
        <dbReference type="ARBA" id="ARBA00022692"/>
    </source>
</evidence>
<dbReference type="GO" id="GO:0005524">
    <property type="term" value="F:ATP binding"/>
    <property type="evidence" value="ECO:0007669"/>
    <property type="project" value="UniProtKB-KW"/>
</dbReference>
<dbReference type="AlphaFoldDB" id="A0A9P7CWA7"/>
<keyword evidence="4 10" id="KW-0812">Transmembrane</keyword>
<keyword evidence="8 10" id="KW-1133">Transmembrane helix</keyword>
<evidence type="ECO:0000256" key="1">
    <source>
        <dbReference type="ARBA" id="ARBA00004477"/>
    </source>
</evidence>
<gene>
    <name evidence="12" type="ORF">EV702DRAFT_1257170</name>
</gene>
<proteinExistence type="inferred from homology"/>
<evidence type="ECO:0000256" key="9">
    <source>
        <dbReference type="ARBA" id="ARBA00023136"/>
    </source>
</evidence>
<evidence type="ECO:0000256" key="10">
    <source>
        <dbReference type="SAM" id="Phobius"/>
    </source>
</evidence>
<reference evidence="12" key="1">
    <citation type="journal article" date="2020" name="New Phytol.">
        <title>Comparative genomics reveals dynamic genome evolution in host specialist ectomycorrhizal fungi.</title>
        <authorList>
            <person name="Lofgren L.A."/>
            <person name="Nguyen N.H."/>
            <person name="Vilgalys R."/>
            <person name="Ruytinx J."/>
            <person name="Liao H.L."/>
            <person name="Branco S."/>
            <person name="Kuo A."/>
            <person name="LaButti K."/>
            <person name="Lipzen A."/>
            <person name="Andreopoulos W."/>
            <person name="Pangilinan J."/>
            <person name="Riley R."/>
            <person name="Hundley H."/>
            <person name="Na H."/>
            <person name="Barry K."/>
            <person name="Grigoriev I.V."/>
            <person name="Stajich J.E."/>
            <person name="Kennedy P.G."/>
        </authorList>
    </citation>
    <scope>NUCLEOTIDE SEQUENCE</scope>
    <source>
        <strain evidence="12">DOB743</strain>
    </source>
</reference>
<comment type="subcellular location">
    <subcellularLocation>
        <location evidence="1">Endoplasmic reticulum membrane</location>
        <topology evidence="1">Multi-pass membrane protein</topology>
    </subcellularLocation>
</comment>
<feature type="transmembrane region" description="Helical" evidence="10">
    <location>
        <begin position="325"/>
        <end position="350"/>
    </location>
</feature>
<evidence type="ECO:0000256" key="7">
    <source>
        <dbReference type="ARBA" id="ARBA00022840"/>
    </source>
</evidence>
<comment type="caution">
    <text evidence="12">The sequence shown here is derived from an EMBL/GenBank/DDBJ whole genome shotgun (WGS) entry which is preliminary data.</text>
</comment>
<dbReference type="InterPro" id="IPR011527">
    <property type="entry name" value="ABC1_TM_dom"/>
</dbReference>
<dbReference type="InterPro" id="IPR036640">
    <property type="entry name" value="ABC1_TM_sf"/>
</dbReference>
<dbReference type="SUPFAM" id="SSF90123">
    <property type="entry name" value="ABC transporter transmembrane region"/>
    <property type="match status" value="1"/>
</dbReference>
<accession>A0A9P7CWA7</accession>
<evidence type="ECO:0000313" key="13">
    <source>
        <dbReference type="Proteomes" id="UP000714275"/>
    </source>
</evidence>
<dbReference type="InterPro" id="IPR050173">
    <property type="entry name" value="ABC_transporter_C-like"/>
</dbReference>
<name>A0A9P7CWA7_9AGAM</name>
<dbReference type="Gene3D" id="1.20.1560.10">
    <property type="entry name" value="ABC transporter type 1, transmembrane domain"/>
    <property type="match status" value="1"/>
</dbReference>
<evidence type="ECO:0000256" key="3">
    <source>
        <dbReference type="ARBA" id="ARBA00022448"/>
    </source>
</evidence>
<dbReference type="PROSITE" id="PS50929">
    <property type="entry name" value="ABC_TM1F"/>
    <property type="match status" value="1"/>
</dbReference>
<dbReference type="Proteomes" id="UP000714275">
    <property type="component" value="Unassembled WGS sequence"/>
</dbReference>
<dbReference type="EMBL" id="JABBWD010000098">
    <property type="protein sequence ID" value="KAG1766235.1"/>
    <property type="molecule type" value="Genomic_DNA"/>
</dbReference>
<comment type="similarity">
    <text evidence="2">Belongs to the DPM3 family.</text>
</comment>
<keyword evidence="9 10" id="KW-0472">Membrane</keyword>
<evidence type="ECO:0000256" key="6">
    <source>
        <dbReference type="ARBA" id="ARBA00022824"/>
    </source>
</evidence>
<dbReference type="Pfam" id="PF08285">
    <property type="entry name" value="DPM3"/>
    <property type="match status" value="1"/>
</dbReference>
<dbReference type="InterPro" id="IPR013174">
    <property type="entry name" value="DPM3"/>
</dbReference>
<evidence type="ECO:0000256" key="2">
    <source>
        <dbReference type="ARBA" id="ARBA00010430"/>
    </source>
</evidence>
<dbReference type="PANTHER" id="PTHR24223">
    <property type="entry name" value="ATP-BINDING CASSETTE SUB-FAMILY C"/>
    <property type="match status" value="1"/>
</dbReference>
<dbReference type="PANTHER" id="PTHR24223:SF415">
    <property type="entry name" value="FI20190P1"/>
    <property type="match status" value="1"/>
</dbReference>
<keyword evidence="6" id="KW-0256">Endoplasmic reticulum</keyword>
<organism evidence="12 13">
    <name type="scientific">Suillus placidus</name>
    <dbReference type="NCBI Taxonomy" id="48579"/>
    <lineage>
        <taxon>Eukaryota</taxon>
        <taxon>Fungi</taxon>
        <taxon>Dikarya</taxon>
        <taxon>Basidiomycota</taxon>
        <taxon>Agaricomycotina</taxon>
        <taxon>Agaricomycetes</taxon>
        <taxon>Agaricomycetidae</taxon>
        <taxon>Boletales</taxon>
        <taxon>Suillineae</taxon>
        <taxon>Suillaceae</taxon>
        <taxon>Suillus</taxon>
    </lineage>
</organism>
<feature type="transmembrane region" description="Helical" evidence="10">
    <location>
        <begin position="356"/>
        <end position="375"/>
    </location>
</feature>
<evidence type="ECO:0000256" key="8">
    <source>
        <dbReference type="ARBA" id="ARBA00022989"/>
    </source>
</evidence>
<keyword evidence="3" id="KW-0813">Transport</keyword>
<dbReference type="GO" id="GO:0005789">
    <property type="term" value="C:endoplasmic reticulum membrane"/>
    <property type="evidence" value="ECO:0007669"/>
    <property type="project" value="UniProtKB-SubCell"/>
</dbReference>
<keyword evidence="5" id="KW-0547">Nucleotide-binding</keyword>
<sequence>MPSSLCVLSKLWWSHRFRLFRLVWKWRLISKRHFRIINVDLSDRILNNELPTTPPSPDQTQKPPSAPIRLILISRLGPSPGYNTKCKVLVPVFSVALKDQFAHARMAFKAVELFCQDWLDTPLSVFAVRLFDPPRHPSGIQALLEHSMQNYGPLLFSLIYPLITRGSNMTMNEDDVWNFSPAQQPRPVFIKFSTIIYSSLLRRLLDFCLTYVSVTFTCASPFFLKRILDAIDEPTAQKRSQVYILAFLALLCTLSKVCGSRCPTLVATRIRVELMAAIYDRALKRQDYSGIIDKDKAKEAADKKAGIKPAVGKIVSLMAVDANRIAMMIFGAYFIYGGPFEIIIATTFLYKQGSPTLLGLSAFAGFVVLLAGWPLNSYVAKRSIHIQKVPWKLGWGVYTSRDRPEAYHELLQEINEAKNDLCSRTGDGNLIFQLGSIRTGSASLSSQSLLIPSFRILTIGRANGRKTTILQGVCNTHDNPEIRNGAGEKVHLMTLGIQRATFQCIIKVDLLHPSSMLFAELDTSSWRIGNELWHQNATLFIKQCAHVGGF</sequence>
<protein>
    <recommendedName>
        <fullName evidence="11">ABC transmembrane type-1 domain-containing protein</fullName>
    </recommendedName>
</protein>
<dbReference type="GO" id="GO:0140359">
    <property type="term" value="F:ABC-type transporter activity"/>
    <property type="evidence" value="ECO:0007669"/>
    <property type="project" value="InterPro"/>
</dbReference>
<dbReference type="OrthoDB" id="6500128at2759"/>
<keyword evidence="13" id="KW-1185">Reference proteome</keyword>
<evidence type="ECO:0000313" key="12">
    <source>
        <dbReference type="EMBL" id="KAG1766235.1"/>
    </source>
</evidence>
<evidence type="ECO:0000256" key="5">
    <source>
        <dbReference type="ARBA" id="ARBA00022741"/>
    </source>
</evidence>
<feature type="domain" description="ABC transmembrane type-1" evidence="11">
    <location>
        <begin position="219"/>
        <end position="388"/>
    </location>
</feature>
<keyword evidence="7" id="KW-0067">ATP-binding</keyword>
<evidence type="ECO:0000259" key="11">
    <source>
        <dbReference type="PROSITE" id="PS50929"/>
    </source>
</evidence>